<dbReference type="Proteomes" id="UP000308038">
    <property type="component" value="Unassembled WGS sequence"/>
</dbReference>
<comment type="caution">
    <text evidence="1">The sequence shown here is derived from an EMBL/GenBank/DDBJ whole genome shotgun (WGS) entry which is preliminary data.</text>
</comment>
<keyword evidence="2" id="KW-1185">Reference proteome</keyword>
<protein>
    <recommendedName>
        <fullName evidence="3">FIST domain-containing protein</fullName>
    </recommendedName>
</protein>
<gene>
    <name evidence="1" type="ORF">E5988_15135</name>
</gene>
<evidence type="ECO:0000313" key="2">
    <source>
        <dbReference type="Proteomes" id="UP000308038"/>
    </source>
</evidence>
<evidence type="ECO:0000313" key="1">
    <source>
        <dbReference type="EMBL" id="THG37841.1"/>
    </source>
</evidence>
<name>A0ABY2QDP2_9SPHN</name>
<proteinExistence type="predicted"/>
<dbReference type="RefSeq" id="WP_136452224.1">
    <property type="nucleotide sequence ID" value="NZ_SSTI01000013.1"/>
</dbReference>
<organism evidence="1 2">
    <name type="scientific">Sphingomonas olei</name>
    <dbReference type="NCBI Taxonomy" id="1886787"/>
    <lineage>
        <taxon>Bacteria</taxon>
        <taxon>Pseudomonadati</taxon>
        <taxon>Pseudomonadota</taxon>
        <taxon>Alphaproteobacteria</taxon>
        <taxon>Sphingomonadales</taxon>
        <taxon>Sphingomonadaceae</taxon>
        <taxon>Sphingomonas</taxon>
    </lineage>
</organism>
<reference evidence="1 2" key="1">
    <citation type="submission" date="2019-04" db="EMBL/GenBank/DDBJ databases">
        <title>Microbes associate with the intestines of laboratory mice.</title>
        <authorList>
            <person name="Navarre W."/>
            <person name="Wong E."/>
            <person name="Huang K.C."/>
            <person name="Tropini C."/>
            <person name="Ng K."/>
            <person name="Yu B."/>
        </authorList>
    </citation>
    <scope>NUCLEOTIDE SEQUENCE [LARGE SCALE GENOMIC DNA]</scope>
    <source>
        <strain evidence="1 2">NM83_B4-11</strain>
    </source>
</reference>
<dbReference type="EMBL" id="SSTI01000013">
    <property type="protein sequence ID" value="THG37841.1"/>
    <property type="molecule type" value="Genomic_DNA"/>
</dbReference>
<evidence type="ECO:0008006" key="3">
    <source>
        <dbReference type="Google" id="ProtNLM"/>
    </source>
</evidence>
<accession>A0ABY2QDP2</accession>
<sequence length="223" mass="23752">MTDPRADVVGCYHVAGKAEFFPARYDELERQAVGMARVLQSFSFAPGSVILTVSSVGEVAQFAAFEKAIQITGHYGTNAEASMFDAGRVESICRQFAPVGVFGVTQATLEGLKMFGHDPERVFSGRTVWARPDAHEGLSRVAGIDLRRIVVLGPAIAFDCGKGGLHFASRDWALAAGDTLKLSSRMPRITPLDGVDTGVEGRVSTMPCACGSRDLTITLGVKA</sequence>